<dbReference type="InterPro" id="IPR010998">
    <property type="entry name" value="Integrase_recombinase_N"/>
</dbReference>
<dbReference type="SUPFAM" id="SSF56349">
    <property type="entry name" value="DNA breaking-rejoining enzymes"/>
    <property type="match status" value="1"/>
</dbReference>
<dbReference type="AlphaFoldDB" id="A0A6J8BJ01"/>
<dbReference type="Pfam" id="PF17917">
    <property type="entry name" value="RT_RNaseH"/>
    <property type="match status" value="1"/>
</dbReference>
<evidence type="ECO:0000256" key="4">
    <source>
        <dbReference type="ARBA" id="ARBA00022759"/>
    </source>
</evidence>
<dbReference type="InterPro" id="IPR052925">
    <property type="entry name" value="Phage_Integrase-like_Recomb"/>
</dbReference>
<evidence type="ECO:0000256" key="1">
    <source>
        <dbReference type="ARBA" id="ARBA00022679"/>
    </source>
</evidence>
<keyword evidence="6" id="KW-0695">RNA-directed DNA polymerase</keyword>
<dbReference type="Proteomes" id="UP000507470">
    <property type="component" value="Unassembled WGS sequence"/>
</dbReference>
<organism evidence="10 11">
    <name type="scientific">Mytilus coruscus</name>
    <name type="common">Sea mussel</name>
    <dbReference type="NCBI Taxonomy" id="42192"/>
    <lineage>
        <taxon>Eukaryota</taxon>
        <taxon>Metazoa</taxon>
        <taxon>Spiralia</taxon>
        <taxon>Lophotrochozoa</taxon>
        <taxon>Mollusca</taxon>
        <taxon>Bivalvia</taxon>
        <taxon>Autobranchia</taxon>
        <taxon>Pteriomorphia</taxon>
        <taxon>Mytilida</taxon>
        <taxon>Mytiloidea</taxon>
        <taxon>Mytilidae</taxon>
        <taxon>Mytilinae</taxon>
        <taxon>Mytilus</taxon>
    </lineage>
</organism>
<evidence type="ECO:0000313" key="11">
    <source>
        <dbReference type="Proteomes" id="UP000507470"/>
    </source>
</evidence>
<dbReference type="GO" id="GO:0003677">
    <property type="term" value="F:DNA binding"/>
    <property type="evidence" value="ECO:0007669"/>
    <property type="project" value="UniProtKB-KW"/>
</dbReference>
<dbReference type="InterPro" id="IPR041373">
    <property type="entry name" value="RT_RNaseH"/>
</dbReference>
<evidence type="ECO:0000256" key="6">
    <source>
        <dbReference type="ARBA" id="ARBA00022918"/>
    </source>
</evidence>
<dbReference type="SUPFAM" id="SSF56672">
    <property type="entry name" value="DNA/RNA polymerases"/>
    <property type="match status" value="1"/>
</dbReference>
<dbReference type="Gene3D" id="1.10.150.130">
    <property type="match status" value="1"/>
</dbReference>
<dbReference type="InterPro" id="IPR013762">
    <property type="entry name" value="Integrase-like_cat_sf"/>
</dbReference>
<keyword evidence="4" id="KW-0255">Endonuclease</keyword>
<dbReference type="Gene3D" id="1.10.443.10">
    <property type="entry name" value="Intergrase catalytic core"/>
    <property type="match status" value="1"/>
</dbReference>
<dbReference type="PANTHER" id="PTHR34605">
    <property type="entry name" value="PHAGE_INTEGRASE DOMAIN-CONTAINING PROTEIN"/>
    <property type="match status" value="1"/>
</dbReference>
<reference evidence="10 11" key="1">
    <citation type="submission" date="2020-06" db="EMBL/GenBank/DDBJ databases">
        <authorList>
            <person name="Li R."/>
            <person name="Bekaert M."/>
        </authorList>
    </citation>
    <scope>NUCLEOTIDE SEQUENCE [LARGE SCALE GENOMIC DNA]</scope>
    <source>
        <strain evidence="11">wild</strain>
    </source>
</reference>
<dbReference type="OrthoDB" id="6153853at2759"/>
<accession>A0A6J8BJ01</accession>
<dbReference type="EMBL" id="CACVKT020003176">
    <property type="protein sequence ID" value="CAC5382187.1"/>
    <property type="molecule type" value="Genomic_DNA"/>
</dbReference>
<dbReference type="PANTHER" id="PTHR34605:SF6">
    <property type="entry name" value="TYR RECOMBINASE DOMAIN-CONTAINING PROTEIN"/>
    <property type="match status" value="1"/>
</dbReference>
<keyword evidence="11" id="KW-1185">Reference proteome</keyword>
<keyword evidence="3" id="KW-0540">Nuclease</keyword>
<evidence type="ECO:0000313" key="10">
    <source>
        <dbReference type="EMBL" id="CAC5382187.1"/>
    </source>
</evidence>
<evidence type="ECO:0000256" key="8">
    <source>
        <dbReference type="ARBA" id="ARBA00023172"/>
    </source>
</evidence>
<keyword evidence="2" id="KW-0548">Nucleotidyltransferase</keyword>
<dbReference type="GO" id="GO:0003964">
    <property type="term" value="F:RNA-directed DNA polymerase activity"/>
    <property type="evidence" value="ECO:0007669"/>
    <property type="project" value="UniProtKB-KW"/>
</dbReference>
<name>A0A6J8BJ01_MYTCO</name>
<proteinExistence type="predicted"/>
<dbReference type="GO" id="GO:0015074">
    <property type="term" value="P:DNA integration"/>
    <property type="evidence" value="ECO:0007669"/>
    <property type="project" value="InterPro"/>
</dbReference>
<evidence type="ECO:0000256" key="3">
    <source>
        <dbReference type="ARBA" id="ARBA00022722"/>
    </source>
</evidence>
<protein>
    <recommendedName>
        <fullName evidence="9">Reverse transcriptase RNase H-like domain-containing protein</fullName>
    </recommendedName>
</protein>
<dbReference type="InterPro" id="IPR011010">
    <property type="entry name" value="DNA_brk_join_enz"/>
</dbReference>
<keyword evidence="5" id="KW-0378">Hydrolase</keyword>
<feature type="domain" description="Reverse transcriptase RNase H-like" evidence="9">
    <location>
        <begin position="51"/>
        <end position="125"/>
    </location>
</feature>
<dbReference type="SUPFAM" id="SSF47823">
    <property type="entry name" value="lambda integrase-like, N-terminal domain"/>
    <property type="match status" value="1"/>
</dbReference>
<dbReference type="InterPro" id="IPR043502">
    <property type="entry name" value="DNA/RNA_pol_sf"/>
</dbReference>
<dbReference type="GO" id="GO:0006310">
    <property type="term" value="P:DNA recombination"/>
    <property type="evidence" value="ECO:0007669"/>
    <property type="project" value="UniProtKB-KW"/>
</dbReference>
<evidence type="ECO:0000259" key="9">
    <source>
        <dbReference type="Pfam" id="PF17917"/>
    </source>
</evidence>
<evidence type="ECO:0000256" key="7">
    <source>
        <dbReference type="ARBA" id="ARBA00023125"/>
    </source>
</evidence>
<dbReference type="GO" id="GO:0016787">
    <property type="term" value="F:hydrolase activity"/>
    <property type="evidence" value="ECO:0007669"/>
    <property type="project" value="UniProtKB-KW"/>
</dbReference>
<evidence type="ECO:0000256" key="5">
    <source>
        <dbReference type="ARBA" id="ARBA00022801"/>
    </source>
</evidence>
<sequence length="348" mass="40280">MTRNIFSVINQREHCDQFVNIFTFPDCIEELRFWQENILSLKPSELFNIYSDFHVFTDASDTGAGGFVSDSAYIFHKMWLNHEKVRSSTWREIKAIQICLKSCNKVLRNSTITVHTDNQNARIFSSGFWNNSDLVQSSELKMLLSHLRSTVIDSRAKTTVSKYADGFKRFLAWAQKYPEIDSILPASELYVSLYLQHLMQTLNHFSLVETAFYSIKWAHKLANLVDPCDSDLVRSIVESSKRILNRPVQKKEPIDATTIKTLFNRFCNPRTLRDLRLLSICTVSYAGFLRYSELCSIKANNLSFKPEYLEIFISSSKTDCYSKGKSVVIKKKNTLLSRSNFVRLHKSR</sequence>
<keyword evidence="8" id="KW-0233">DNA recombination</keyword>
<keyword evidence="7" id="KW-0238">DNA-binding</keyword>
<dbReference type="GO" id="GO:0004519">
    <property type="term" value="F:endonuclease activity"/>
    <property type="evidence" value="ECO:0007669"/>
    <property type="project" value="UniProtKB-KW"/>
</dbReference>
<evidence type="ECO:0000256" key="2">
    <source>
        <dbReference type="ARBA" id="ARBA00022695"/>
    </source>
</evidence>
<keyword evidence="1" id="KW-0808">Transferase</keyword>
<gene>
    <name evidence="10" type="ORF">MCOR_18040</name>
</gene>